<dbReference type="InterPro" id="IPR036259">
    <property type="entry name" value="MFS_trans_sf"/>
</dbReference>
<dbReference type="SUPFAM" id="SSF103473">
    <property type="entry name" value="MFS general substrate transporter"/>
    <property type="match status" value="1"/>
</dbReference>
<feature type="transmembrane region" description="Helical" evidence="2">
    <location>
        <begin position="83"/>
        <end position="101"/>
    </location>
</feature>
<feature type="transmembrane region" description="Helical" evidence="2">
    <location>
        <begin position="392"/>
        <end position="413"/>
    </location>
</feature>
<feature type="transmembrane region" description="Helical" evidence="2">
    <location>
        <begin position="141"/>
        <end position="163"/>
    </location>
</feature>
<dbReference type="PANTHER" id="PTHR23518">
    <property type="entry name" value="C-METHYLTRANSFERASE"/>
    <property type="match status" value="1"/>
</dbReference>
<feature type="transmembrane region" description="Helical" evidence="2">
    <location>
        <begin position="262"/>
        <end position="285"/>
    </location>
</feature>
<evidence type="ECO:0000313" key="3">
    <source>
        <dbReference type="EMBL" id="MFD1673232.1"/>
    </source>
</evidence>
<name>A0ABW4JAK0_9BACL</name>
<evidence type="ECO:0000256" key="2">
    <source>
        <dbReference type="SAM" id="Phobius"/>
    </source>
</evidence>
<accession>A0ABW4JAK0</accession>
<feature type="transmembrane region" description="Helical" evidence="2">
    <location>
        <begin position="364"/>
        <end position="386"/>
    </location>
</feature>
<sequence length="427" mass="47660">MEYSHPLWRTLRSLKGNQRALVVTEPLWSVPNNLFTPFISVYMAAIGLNGEQIGKTVSVGLAMQLVWGLLSGAITDKYGRQKMMFVFGLLSWTIPCMLWAIAQGYLYFMVAVVFNSMWQVTGNCFSCIIVEDGDTDSLVNIWTLINLTGLVAGFISPIVGLFIDRFTLVPTMRAIYIFSMVMMTIKFVLQYYMSYESSTGKRRIKECERTPILTLTFSGWSVFISEIRKPSLLLCLVLMALLNIFSTVQTTFWPLYVTKTYAVSNAMLSLFPLAASLTTLAVYMFVTPRIHIRSVRYPLFVGIGLHSAGIIVLLVGEPLRTNLLWIVFLSAICEAFAIAILGPLTESMMSIVVPGEERARINSFIFAFILLLSTPVGWIAGALFQVNRVLPMILNLCLIVISAILSLFVARVVHPKVVNHAQNTNIG</sequence>
<keyword evidence="2" id="KW-0812">Transmembrane</keyword>
<feature type="transmembrane region" description="Helical" evidence="2">
    <location>
        <begin position="297"/>
        <end position="316"/>
    </location>
</feature>
<dbReference type="Gene3D" id="1.20.1250.20">
    <property type="entry name" value="MFS general substrate transporter like domains"/>
    <property type="match status" value="1"/>
</dbReference>
<feature type="transmembrane region" description="Helical" evidence="2">
    <location>
        <begin position="175"/>
        <end position="193"/>
    </location>
</feature>
<dbReference type="RefSeq" id="WP_377940586.1">
    <property type="nucleotide sequence ID" value="NZ_JBHUCX010000004.1"/>
</dbReference>
<keyword evidence="2" id="KW-0472">Membrane</keyword>
<dbReference type="PANTHER" id="PTHR23518:SF2">
    <property type="entry name" value="MAJOR FACILITATOR SUPERFAMILY TRANSPORTER"/>
    <property type="match status" value="1"/>
</dbReference>
<proteinExistence type="predicted"/>
<evidence type="ECO:0000313" key="4">
    <source>
        <dbReference type="Proteomes" id="UP001597079"/>
    </source>
</evidence>
<organism evidence="3 4">
    <name type="scientific">Alicyclobacillus fodiniaquatilis</name>
    <dbReference type="NCBI Taxonomy" id="1661150"/>
    <lineage>
        <taxon>Bacteria</taxon>
        <taxon>Bacillati</taxon>
        <taxon>Bacillota</taxon>
        <taxon>Bacilli</taxon>
        <taxon>Bacillales</taxon>
        <taxon>Alicyclobacillaceae</taxon>
        <taxon>Alicyclobacillus</taxon>
    </lineage>
</organism>
<dbReference type="Proteomes" id="UP001597079">
    <property type="component" value="Unassembled WGS sequence"/>
</dbReference>
<feature type="transmembrane region" description="Helical" evidence="2">
    <location>
        <begin position="107"/>
        <end position="129"/>
    </location>
</feature>
<comment type="subcellular location">
    <subcellularLocation>
        <location evidence="1">Cell membrane</location>
        <topology evidence="1">Multi-pass membrane protein</topology>
    </subcellularLocation>
</comment>
<protein>
    <submittedName>
        <fullName evidence="3">MFS transporter</fullName>
    </submittedName>
</protein>
<keyword evidence="4" id="KW-1185">Reference proteome</keyword>
<reference evidence="4" key="1">
    <citation type="journal article" date="2019" name="Int. J. Syst. Evol. Microbiol.">
        <title>The Global Catalogue of Microorganisms (GCM) 10K type strain sequencing project: providing services to taxonomists for standard genome sequencing and annotation.</title>
        <authorList>
            <consortium name="The Broad Institute Genomics Platform"/>
            <consortium name="The Broad Institute Genome Sequencing Center for Infectious Disease"/>
            <person name="Wu L."/>
            <person name="Ma J."/>
        </authorList>
    </citation>
    <scope>NUCLEOTIDE SEQUENCE [LARGE SCALE GENOMIC DNA]</scope>
    <source>
        <strain evidence="4">CGMCC 1.12286</strain>
    </source>
</reference>
<comment type="caution">
    <text evidence="3">The sequence shown here is derived from an EMBL/GenBank/DDBJ whole genome shotgun (WGS) entry which is preliminary data.</text>
</comment>
<evidence type="ECO:0000256" key="1">
    <source>
        <dbReference type="ARBA" id="ARBA00004651"/>
    </source>
</evidence>
<dbReference type="Pfam" id="PF07690">
    <property type="entry name" value="MFS_1"/>
    <property type="match status" value="1"/>
</dbReference>
<gene>
    <name evidence="3" type="ORF">ACFSB2_00665</name>
</gene>
<dbReference type="EMBL" id="JBHUCX010000004">
    <property type="protein sequence ID" value="MFD1673232.1"/>
    <property type="molecule type" value="Genomic_DNA"/>
</dbReference>
<feature type="transmembrane region" description="Helical" evidence="2">
    <location>
        <begin position="232"/>
        <end position="256"/>
    </location>
</feature>
<feature type="transmembrane region" description="Helical" evidence="2">
    <location>
        <begin position="322"/>
        <end position="344"/>
    </location>
</feature>
<keyword evidence="2" id="KW-1133">Transmembrane helix</keyword>
<dbReference type="InterPro" id="IPR011701">
    <property type="entry name" value="MFS"/>
</dbReference>